<proteinExistence type="predicted"/>
<keyword evidence="2" id="KW-1185">Reference proteome</keyword>
<sequence>MVGLVSVYIMDMTRVPKGLQEAELPSLNVFFVDCLKSFFKRTKRVLIARSNPFLAGLACCKPTSSYMSQSSFQEPSLVTSSYLDMKERADKIADGRASGVKELLCIGSILRNYQLANRKEESTDRTN</sequence>
<organism evidence="1 2">
    <name type="scientific">Ilex paraguariensis</name>
    <name type="common">yerba mate</name>
    <dbReference type="NCBI Taxonomy" id="185542"/>
    <lineage>
        <taxon>Eukaryota</taxon>
        <taxon>Viridiplantae</taxon>
        <taxon>Streptophyta</taxon>
        <taxon>Embryophyta</taxon>
        <taxon>Tracheophyta</taxon>
        <taxon>Spermatophyta</taxon>
        <taxon>Magnoliopsida</taxon>
        <taxon>eudicotyledons</taxon>
        <taxon>Gunneridae</taxon>
        <taxon>Pentapetalae</taxon>
        <taxon>asterids</taxon>
        <taxon>campanulids</taxon>
        <taxon>Aquifoliales</taxon>
        <taxon>Aquifoliaceae</taxon>
        <taxon>Ilex</taxon>
    </lineage>
</organism>
<gene>
    <name evidence="1" type="ORF">ILEXP_LOCUS9395</name>
</gene>
<reference evidence="1 2" key="1">
    <citation type="submission" date="2024-02" db="EMBL/GenBank/DDBJ databases">
        <authorList>
            <person name="Vignale AGUSTIN F."/>
            <person name="Sosa J E."/>
            <person name="Modenutti C."/>
        </authorList>
    </citation>
    <scope>NUCLEOTIDE SEQUENCE [LARGE SCALE GENOMIC DNA]</scope>
</reference>
<dbReference type="EMBL" id="CAUOFW020001170">
    <property type="protein sequence ID" value="CAK9141775.1"/>
    <property type="molecule type" value="Genomic_DNA"/>
</dbReference>
<dbReference type="AlphaFoldDB" id="A0ABC8RAQ8"/>
<accession>A0ABC8RAQ8</accession>
<name>A0ABC8RAQ8_9AQUA</name>
<comment type="caution">
    <text evidence="1">The sequence shown here is derived from an EMBL/GenBank/DDBJ whole genome shotgun (WGS) entry which is preliminary data.</text>
</comment>
<evidence type="ECO:0000313" key="1">
    <source>
        <dbReference type="EMBL" id="CAK9141775.1"/>
    </source>
</evidence>
<evidence type="ECO:0000313" key="2">
    <source>
        <dbReference type="Proteomes" id="UP001642360"/>
    </source>
</evidence>
<dbReference type="Proteomes" id="UP001642360">
    <property type="component" value="Unassembled WGS sequence"/>
</dbReference>
<protein>
    <submittedName>
        <fullName evidence="1">Uncharacterized protein</fullName>
    </submittedName>
</protein>